<comment type="caution">
    <text evidence="2">The sequence shown here is derived from an EMBL/GenBank/DDBJ whole genome shotgun (WGS) entry which is preliminary data.</text>
</comment>
<dbReference type="InterPro" id="IPR000073">
    <property type="entry name" value="AB_hydrolase_1"/>
</dbReference>
<feature type="domain" description="AB hydrolase-1" evidence="1">
    <location>
        <begin position="26"/>
        <end position="259"/>
    </location>
</feature>
<dbReference type="PANTHER" id="PTHR43433:SF5">
    <property type="entry name" value="AB HYDROLASE-1 DOMAIN-CONTAINING PROTEIN"/>
    <property type="match status" value="1"/>
</dbReference>
<evidence type="ECO:0000259" key="1">
    <source>
        <dbReference type="Pfam" id="PF00561"/>
    </source>
</evidence>
<gene>
    <name evidence="2" type="ORF">TUM4630_19520</name>
</gene>
<dbReference type="PRINTS" id="PR00111">
    <property type="entry name" value="ABHYDROLASE"/>
</dbReference>
<dbReference type="SUPFAM" id="SSF53474">
    <property type="entry name" value="alpha/beta-Hydrolases"/>
    <property type="match status" value="1"/>
</dbReference>
<dbReference type="InterPro" id="IPR050471">
    <property type="entry name" value="AB_hydrolase"/>
</dbReference>
<dbReference type="RefSeq" id="WP_119976859.1">
    <property type="nucleotide sequence ID" value="NZ_BPFB01000020.1"/>
</dbReference>
<accession>A0ABQ4PI16</accession>
<dbReference type="InterPro" id="IPR029058">
    <property type="entry name" value="AB_hydrolase_fold"/>
</dbReference>
<name>A0ABQ4PI16_9GAMM</name>
<dbReference type="PANTHER" id="PTHR43433">
    <property type="entry name" value="HYDROLASE, ALPHA/BETA FOLD FAMILY PROTEIN"/>
    <property type="match status" value="1"/>
</dbReference>
<dbReference type="Proteomes" id="UP000761574">
    <property type="component" value="Unassembled WGS sequence"/>
</dbReference>
<dbReference type="Pfam" id="PF00561">
    <property type="entry name" value="Abhydrolase_1"/>
    <property type="match status" value="1"/>
</dbReference>
<proteinExistence type="predicted"/>
<evidence type="ECO:0000313" key="2">
    <source>
        <dbReference type="EMBL" id="GIU47042.1"/>
    </source>
</evidence>
<keyword evidence="3" id="KW-1185">Reference proteome</keyword>
<evidence type="ECO:0000313" key="3">
    <source>
        <dbReference type="Proteomes" id="UP000761574"/>
    </source>
</evidence>
<sequence length="278" mass="31148">MNQLLTQHTQIIDGHTMHYLDIGEGPVLLFGHSYLCDSTSWQPQLAELSQHYRCIVPDLWGHGQSDKLPASCRSLKQLAEQYLALLDSLNIDNFSMIGQGIGGMWGAELTLLAPARVNSLVMLGSFLGFEPEVSRANYYAMLDEINQTKSISADHINQLATRYFSASAEQDNPQLIKAFKQQLSGIAPERIDSLHRLGRILYGRRDIMEDIEQLTLPCLIMTGADDRLHPILEGYLMHDAIDGSQYIHLPHAGHMANLEQADLVNQHLLAFHTQHIKG</sequence>
<protein>
    <submittedName>
        <fullName evidence="2">2-succinyl-6-hydroxy-2, 4-cyclohexadiene-1-carboxy late synthase</fullName>
    </submittedName>
</protein>
<organism evidence="2 3">
    <name type="scientific">Shewanella algidipiscicola</name>
    <dbReference type="NCBI Taxonomy" id="614070"/>
    <lineage>
        <taxon>Bacteria</taxon>
        <taxon>Pseudomonadati</taxon>
        <taxon>Pseudomonadota</taxon>
        <taxon>Gammaproteobacteria</taxon>
        <taxon>Alteromonadales</taxon>
        <taxon>Shewanellaceae</taxon>
        <taxon>Shewanella</taxon>
    </lineage>
</organism>
<reference evidence="2 3" key="1">
    <citation type="submission" date="2021-05" db="EMBL/GenBank/DDBJ databases">
        <title>Molecular characterization for Shewanella algae harboring chromosomal blaOXA-55-like strains isolated from clinical and environment sample.</title>
        <authorList>
            <person name="Ohama Y."/>
            <person name="Aoki K."/>
            <person name="Harada S."/>
            <person name="Moriya K."/>
            <person name="Ishii Y."/>
            <person name="Tateda K."/>
        </authorList>
    </citation>
    <scope>NUCLEOTIDE SEQUENCE [LARGE SCALE GENOMIC DNA]</scope>
    <source>
        <strain evidence="2 3">LMG 23746</strain>
    </source>
</reference>
<dbReference type="EMBL" id="BPFB01000020">
    <property type="protein sequence ID" value="GIU47042.1"/>
    <property type="molecule type" value="Genomic_DNA"/>
</dbReference>
<dbReference type="Gene3D" id="3.40.50.1820">
    <property type="entry name" value="alpha/beta hydrolase"/>
    <property type="match status" value="1"/>
</dbReference>